<organism evidence="2 3">
    <name type="scientific">Paxillus involutus ATCC 200175</name>
    <dbReference type="NCBI Taxonomy" id="664439"/>
    <lineage>
        <taxon>Eukaryota</taxon>
        <taxon>Fungi</taxon>
        <taxon>Dikarya</taxon>
        <taxon>Basidiomycota</taxon>
        <taxon>Agaricomycotina</taxon>
        <taxon>Agaricomycetes</taxon>
        <taxon>Agaricomycetidae</taxon>
        <taxon>Boletales</taxon>
        <taxon>Paxilineae</taxon>
        <taxon>Paxillaceae</taxon>
        <taxon>Paxillus</taxon>
    </lineage>
</organism>
<keyword evidence="3" id="KW-1185">Reference proteome</keyword>
<gene>
    <name evidence="2" type="ORF">PAXINDRAFT_16591</name>
</gene>
<dbReference type="SUPFAM" id="SSF53187">
    <property type="entry name" value="Zn-dependent exopeptidases"/>
    <property type="match status" value="1"/>
</dbReference>
<dbReference type="OrthoDB" id="2214at2759"/>
<sequence>LDDVPVGNSSAVLASDELADEMEEFGYTGLDQLVEDEEDDDRDTVGELSDDGLGAEDDPSYYRSEFGVQSSRWIHDKVLEIVANAPLSVHLSLETFTHSFPQPSVIARFEPASGRASSNPTIATQRIIIGAHQDSANYRFPLLPAPGADDDATVRTFHVSKYADRTKDSRWYDMNNIRPLTVKPS</sequence>
<proteinExistence type="predicted"/>
<evidence type="ECO:0000256" key="1">
    <source>
        <dbReference type="SAM" id="MobiDB-lite"/>
    </source>
</evidence>
<feature type="region of interest" description="Disordered" evidence="1">
    <location>
        <begin position="31"/>
        <end position="57"/>
    </location>
</feature>
<feature type="compositionally biased region" description="Acidic residues" evidence="1">
    <location>
        <begin position="33"/>
        <end position="57"/>
    </location>
</feature>
<feature type="non-terminal residue" evidence="2">
    <location>
        <position position="185"/>
    </location>
</feature>
<dbReference type="Proteomes" id="UP000053647">
    <property type="component" value="Unassembled WGS sequence"/>
</dbReference>
<reference evidence="3" key="2">
    <citation type="submission" date="2015-01" db="EMBL/GenBank/DDBJ databases">
        <title>Evolutionary Origins and Diversification of the Mycorrhizal Mutualists.</title>
        <authorList>
            <consortium name="DOE Joint Genome Institute"/>
            <consortium name="Mycorrhizal Genomics Consortium"/>
            <person name="Kohler A."/>
            <person name="Kuo A."/>
            <person name="Nagy L.G."/>
            <person name="Floudas D."/>
            <person name="Copeland A."/>
            <person name="Barry K.W."/>
            <person name="Cichocki N."/>
            <person name="Veneault-Fourrey C."/>
            <person name="LaButti K."/>
            <person name="Lindquist E.A."/>
            <person name="Lipzen A."/>
            <person name="Lundell T."/>
            <person name="Morin E."/>
            <person name="Murat C."/>
            <person name="Riley R."/>
            <person name="Ohm R."/>
            <person name="Sun H."/>
            <person name="Tunlid A."/>
            <person name="Henrissat B."/>
            <person name="Grigoriev I.V."/>
            <person name="Hibbett D.S."/>
            <person name="Martin F."/>
        </authorList>
    </citation>
    <scope>NUCLEOTIDE SEQUENCE [LARGE SCALE GENOMIC DNA]</scope>
    <source>
        <strain evidence="3">ATCC 200175</strain>
    </source>
</reference>
<dbReference type="Gene3D" id="3.40.630.10">
    <property type="entry name" value="Zn peptidases"/>
    <property type="match status" value="1"/>
</dbReference>
<protein>
    <recommendedName>
        <fullName evidence="4">Peptide hydrolase</fullName>
    </recommendedName>
</protein>
<evidence type="ECO:0000313" key="2">
    <source>
        <dbReference type="EMBL" id="KIJ10441.1"/>
    </source>
</evidence>
<dbReference type="AlphaFoldDB" id="A0A0C9TT97"/>
<name>A0A0C9TT97_PAXIN</name>
<reference evidence="2 3" key="1">
    <citation type="submission" date="2014-06" db="EMBL/GenBank/DDBJ databases">
        <authorList>
            <consortium name="DOE Joint Genome Institute"/>
            <person name="Kuo A."/>
            <person name="Kohler A."/>
            <person name="Nagy L.G."/>
            <person name="Floudas D."/>
            <person name="Copeland A."/>
            <person name="Barry K.W."/>
            <person name="Cichocki N."/>
            <person name="Veneault-Fourrey C."/>
            <person name="LaButti K."/>
            <person name="Lindquist E.A."/>
            <person name="Lipzen A."/>
            <person name="Lundell T."/>
            <person name="Morin E."/>
            <person name="Murat C."/>
            <person name="Sun H."/>
            <person name="Tunlid A."/>
            <person name="Henrissat B."/>
            <person name="Grigoriev I.V."/>
            <person name="Hibbett D.S."/>
            <person name="Martin F."/>
            <person name="Nordberg H.P."/>
            <person name="Cantor M.N."/>
            <person name="Hua S.X."/>
        </authorList>
    </citation>
    <scope>NUCLEOTIDE SEQUENCE [LARGE SCALE GENOMIC DNA]</scope>
    <source>
        <strain evidence="2 3">ATCC 200175</strain>
    </source>
</reference>
<dbReference type="HOGENOM" id="CLU_1464656_0_0_1"/>
<accession>A0A0C9TT97</accession>
<evidence type="ECO:0008006" key="4">
    <source>
        <dbReference type="Google" id="ProtNLM"/>
    </source>
</evidence>
<dbReference type="EMBL" id="KN819406">
    <property type="protein sequence ID" value="KIJ10441.1"/>
    <property type="molecule type" value="Genomic_DNA"/>
</dbReference>
<evidence type="ECO:0000313" key="3">
    <source>
        <dbReference type="Proteomes" id="UP000053647"/>
    </source>
</evidence>